<dbReference type="Pfam" id="PF03735">
    <property type="entry name" value="ENT"/>
    <property type="match status" value="1"/>
</dbReference>
<keyword evidence="7" id="KW-1185">Reference proteome</keyword>
<organism evidence="6 7">
    <name type="scientific">Ditylenchus destructor</name>
    <dbReference type="NCBI Taxonomy" id="166010"/>
    <lineage>
        <taxon>Eukaryota</taxon>
        <taxon>Metazoa</taxon>
        <taxon>Ecdysozoa</taxon>
        <taxon>Nematoda</taxon>
        <taxon>Chromadorea</taxon>
        <taxon>Rhabditida</taxon>
        <taxon>Tylenchina</taxon>
        <taxon>Tylenchomorpha</taxon>
        <taxon>Sphaerularioidea</taxon>
        <taxon>Anguinidae</taxon>
        <taxon>Anguininae</taxon>
        <taxon>Ditylenchus</taxon>
    </lineage>
</organism>
<gene>
    <name evidence="6" type="ORF">DdX_05952</name>
</gene>
<feature type="region of interest" description="Disordered" evidence="4">
    <location>
        <begin position="447"/>
        <end position="466"/>
    </location>
</feature>
<dbReference type="Gene3D" id="1.10.1240.40">
    <property type="entry name" value="ENT domain"/>
    <property type="match status" value="1"/>
</dbReference>
<feature type="compositionally biased region" description="Polar residues" evidence="4">
    <location>
        <begin position="338"/>
        <end position="347"/>
    </location>
</feature>
<feature type="region of interest" description="Disordered" evidence="4">
    <location>
        <begin position="317"/>
        <end position="347"/>
    </location>
</feature>
<dbReference type="SMART" id="SM01191">
    <property type="entry name" value="ENT"/>
    <property type="match status" value="1"/>
</dbReference>
<dbReference type="SUPFAM" id="SSF158639">
    <property type="entry name" value="ENT-like"/>
    <property type="match status" value="1"/>
</dbReference>
<evidence type="ECO:0000256" key="2">
    <source>
        <dbReference type="ARBA" id="ARBA00023242"/>
    </source>
</evidence>
<feature type="region of interest" description="Disordered" evidence="4">
    <location>
        <begin position="688"/>
        <end position="709"/>
    </location>
</feature>
<keyword evidence="3" id="KW-0175">Coiled coil</keyword>
<dbReference type="GO" id="GO:0005634">
    <property type="term" value="C:nucleus"/>
    <property type="evidence" value="ECO:0007669"/>
    <property type="project" value="UniProtKB-SubCell"/>
</dbReference>
<keyword evidence="2" id="KW-0539">Nucleus</keyword>
<feature type="domain" description="ENT" evidence="5">
    <location>
        <begin position="25"/>
        <end position="110"/>
    </location>
</feature>
<dbReference type="EMBL" id="JAKKPZ010000007">
    <property type="protein sequence ID" value="KAI1718841.1"/>
    <property type="molecule type" value="Genomic_DNA"/>
</dbReference>
<evidence type="ECO:0000256" key="4">
    <source>
        <dbReference type="SAM" id="MobiDB-lite"/>
    </source>
</evidence>
<dbReference type="Proteomes" id="UP001201812">
    <property type="component" value="Unassembled WGS sequence"/>
</dbReference>
<comment type="subcellular location">
    <subcellularLocation>
        <location evidence="1">Nucleus</location>
    </subcellularLocation>
</comment>
<evidence type="ECO:0000256" key="3">
    <source>
        <dbReference type="SAM" id="Coils"/>
    </source>
</evidence>
<feature type="coiled-coil region" evidence="3">
    <location>
        <begin position="132"/>
        <end position="163"/>
    </location>
</feature>
<evidence type="ECO:0000313" key="7">
    <source>
        <dbReference type="Proteomes" id="UP001201812"/>
    </source>
</evidence>
<dbReference type="PROSITE" id="PS51138">
    <property type="entry name" value="ENT"/>
    <property type="match status" value="1"/>
</dbReference>
<dbReference type="InterPro" id="IPR005491">
    <property type="entry name" value="ENT_dom"/>
</dbReference>
<proteinExistence type="predicted"/>
<accession>A0AAD4R9C6</accession>
<sequence>MESVCEKPEPPNALTSADCLSNEDCMYLLRALEKRAFEYVVCALRAQGPLSQYKEVILDHLKRLFFISDDEFLARLRCSANDPVLTKIAQELNPSYDNLSEWLAASYSLVSLEFPKIAQLDVGISKNASSCAQQMLSQMNEHNSALEEEKDALQKLLQVNKRTYVPEKLRRLLQESEMDASGRIDSVKEKKVVSKPPPIGPVRHVGRPRKTEVAAANKDDQKAIVVLNSFVNSNTITNTVSTENGVSPQTKSTQPPARTHDEFSIHYSAGANVVVIDPEDQNTGKEPKIRRRKNKHVDDVTCVCARVQPFIFERQLPGQMKPPRGNPDKRTTKRSAHTGFSVSNDVMSNTYMHPQHTVMGPPNYYPKNYLGGNPKPDEFMTSKRPRASSVGEDGAQQQPGVVVPKIFRPSFVQRPPNYASPYKGLAGNGLSHFSQYKAARSVQPGNIASPNLAKPRPVVSEKHGVTSQVPVNIPKSEESNVGNGPANCDQTKATPENDTSGLDGLEFLASTASLLAPIQKSPPNNSDVKKTVVTTATIPAVQVSDQSGVFTNRNESLPMCSTMSYQPRIEGIAHTSGLSNSSISYPVNTNIDLITSIPRPAQQQAKPTKIPLQSTKAQATTSRVAIDTGFFSNGTMIDEETTLGSILADPALRNKLLSAAKSSSTTVTAASALADHVGAIFPMQQNQIIPSQQQAGTSETNIDTVPTRP</sequence>
<protein>
    <submittedName>
        <fullName evidence="6">ENT domain-containing protein</fullName>
    </submittedName>
</protein>
<feature type="compositionally biased region" description="Polar residues" evidence="4">
    <location>
        <begin position="695"/>
        <end position="709"/>
    </location>
</feature>
<name>A0AAD4R9C6_9BILA</name>
<reference evidence="6" key="1">
    <citation type="submission" date="2022-01" db="EMBL/GenBank/DDBJ databases">
        <title>Genome Sequence Resource for Two Populations of Ditylenchus destructor, the Migratory Endoparasitic Phytonematode.</title>
        <authorList>
            <person name="Zhang H."/>
            <person name="Lin R."/>
            <person name="Xie B."/>
        </authorList>
    </citation>
    <scope>NUCLEOTIDE SEQUENCE</scope>
    <source>
        <strain evidence="6">BazhouSP</strain>
    </source>
</reference>
<evidence type="ECO:0000313" key="6">
    <source>
        <dbReference type="EMBL" id="KAI1718841.1"/>
    </source>
</evidence>
<evidence type="ECO:0000256" key="1">
    <source>
        <dbReference type="ARBA" id="ARBA00004123"/>
    </source>
</evidence>
<comment type="caution">
    <text evidence="6">The sequence shown here is derived from an EMBL/GenBank/DDBJ whole genome shotgun (WGS) entry which is preliminary data.</text>
</comment>
<dbReference type="AlphaFoldDB" id="A0AAD4R9C6"/>
<dbReference type="InterPro" id="IPR036142">
    <property type="entry name" value="ENT_dom-like_sf"/>
</dbReference>
<evidence type="ECO:0000259" key="5">
    <source>
        <dbReference type="PROSITE" id="PS51138"/>
    </source>
</evidence>